<dbReference type="Proteomes" id="UP001249851">
    <property type="component" value="Unassembled WGS sequence"/>
</dbReference>
<dbReference type="AlphaFoldDB" id="A0AAD9QWP9"/>
<feature type="region of interest" description="Disordered" evidence="1">
    <location>
        <begin position="278"/>
        <end position="338"/>
    </location>
</feature>
<comment type="caution">
    <text evidence="2">The sequence shown here is derived from an EMBL/GenBank/DDBJ whole genome shotgun (WGS) entry which is preliminary data.</text>
</comment>
<keyword evidence="3" id="KW-1185">Reference proteome</keyword>
<reference evidence="2" key="2">
    <citation type="journal article" date="2023" name="Science">
        <title>Genomic signatures of disease resistance in endangered staghorn corals.</title>
        <authorList>
            <person name="Vollmer S.V."/>
            <person name="Selwyn J.D."/>
            <person name="Despard B.A."/>
            <person name="Roesel C.L."/>
        </authorList>
    </citation>
    <scope>NUCLEOTIDE SEQUENCE</scope>
    <source>
        <strain evidence="2">K2</strain>
    </source>
</reference>
<dbReference type="EMBL" id="JARQWQ010000012">
    <property type="protein sequence ID" value="KAK2568446.1"/>
    <property type="molecule type" value="Genomic_DNA"/>
</dbReference>
<accession>A0AAD9QWP9</accession>
<gene>
    <name evidence="2" type="ORF">P5673_007487</name>
</gene>
<feature type="compositionally biased region" description="Polar residues" evidence="1">
    <location>
        <begin position="151"/>
        <end position="161"/>
    </location>
</feature>
<feature type="compositionally biased region" description="Acidic residues" evidence="1">
    <location>
        <begin position="278"/>
        <end position="303"/>
    </location>
</feature>
<feature type="compositionally biased region" description="Basic and acidic residues" evidence="1">
    <location>
        <begin position="135"/>
        <end position="144"/>
    </location>
</feature>
<feature type="region of interest" description="Disordered" evidence="1">
    <location>
        <begin position="119"/>
        <end position="204"/>
    </location>
</feature>
<evidence type="ECO:0000256" key="1">
    <source>
        <dbReference type="SAM" id="MobiDB-lite"/>
    </source>
</evidence>
<feature type="compositionally biased region" description="Low complexity" evidence="1">
    <location>
        <begin position="185"/>
        <end position="195"/>
    </location>
</feature>
<evidence type="ECO:0000313" key="2">
    <source>
        <dbReference type="EMBL" id="KAK2568446.1"/>
    </source>
</evidence>
<reference evidence="2" key="1">
    <citation type="journal article" date="2023" name="G3 (Bethesda)">
        <title>Whole genome assembly and annotation of the endangered Caribbean coral Acropora cervicornis.</title>
        <authorList>
            <person name="Selwyn J.D."/>
            <person name="Vollmer S.V."/>
        </authorList>
    </citation>
    <scope>NUCLEOTIDE SEQUENCE</scope>
    <source>
        <strain evidence="2">K2</strain>
    </source>
</reference>
<feature type="compositionally biased region" description="Polar residues" evidence="1">
    <location>
        <begin position="1"/>
        <end position="34"/>
    </location>
</feature>
<proteinExistence type="predicted"/>
<feature type="region of interest" description="Disordered" evidence="1">
    <location>
        <begin position="1"/>
        <end position="58"/>
    </location>
</feature>
<sequence length="338" mass="37522">MGNWFSSCTCGKTTDSACSFSQEKSRSQNNSLMTKKNGNKGKNRNLKNQCGKTKESRTDITQTVLQEKLSLTSIQSDEKLKAKSATISQVAPPASGFTVFGHAMPIRQKTTPLEIECKVSKSKNDVPQENVTTEHSSDETLPDRRLKRPITGSQSNVSLPSNGGVEELPNGQPKLLNNDEESESAESTSASPTTANLEREGSVPSSHFQLLDILKVRLDMAINNMEINRLMANVQRALDRSSRTRELGFQRIRAARISRRVYPVEDDIRSETVVDEEEFEEVVDEEDDFADGEETGEDTVTDGEELRSYDEDTEEDSCSNGESETPPPPPVKPKICWQ</sequence>
<evidence type="ECO:0000313" key="3">
    <source>
        <dbReference type="Proteomes" id="UP001249851"/>
    </source>
</evidence>
<name>A0AAD9QWP9_ACRCE</name>
<organism evidence="2 3">
    <name type="scientific">Acropora cervicornis</name>
    <name type="common">Staghorn coral</name>
    <dbReference type="NCBI Taxonomy" id="6130"/>
    <lineage>
        <taxon>Eukaryota</taxon>
        <taxon>Metazoa</taxon>
        <taxon>Cnidaria</taxon>
        <taxon>Anthozoa</taxon>
        <taxon>Hexacorallia</taxon>
        <taxon>Scleractinia</taxon>
        <taxon>Astrocoeniina</taxon>
        <taxon>Acroporidae</taxon>
        <taxon>Acropora</taxon>
    </lineage>
</organism>
<protein>
    <submittedName>
        <fullName evidence="2">Uncharacterized protein</fullName>
    </submittedName>
</protein>